<accession>D5EQA5</accession>
<feature type="domain" description="Schlafen AlbA-2" evidence="2">
    <location>
        <begin position="375"/>
        <end position="506"/>
    </location>
</feature>
<dbReference type="AlphaFoldDB" id="D5EQA5"/>
<dbReference type="InterPro" id="IPR029151">
    <property type="entry name" value="Sensor-like_sf"/>
</dbReference>
<dbReference type="STRING" id="583355.Caka_0849"/>
<keyword evidence="4" id="KW-1185">Reference proteome</keyword>
<dbReference type="InterPro" id="IPR007421">
    <property type="entry name" value="Schlafen_AlbA_2_dom"/>
</dbReference>
<feature type="transmembrane region" description="Helical" evidence="1">
    <location>
        <begin position="326"/>
        <end position="346"/>
    </location>
</feature>
<protein>
    <submittedName>
        <fullName evidence="3">Putative transcriptional regulator</fullName>
    </submittedName>
</protein>
<evidence type="ECO:0000259" key="2">
    <source>
        <dbReference type="Pfam" id="PF04326"/>
    </source>
</evidence>
<dbReference type="OrthoDB" id="195808at2"/>
<dbReference type="eggNOG" id="COG2865">
    <property type="taxonomic scope" value="Bacteria"/>
</dbReference>
<dbReference type="Pfam" id="PF04326">
    <property type="entry name" value="SLFN_AlbA_2"/>
    <property type="match status" value="1"/>
</dbReference>
<sequence>MSASSPTFTRTFFRDFIIALIALTIVGVGPVIYFTIQAQKDVSEAIIERSTQAAMSEFQAVGSTLSGSVRIARQWAQSGMLSLEDPESMNHLLFPLIREEQPVFGISIADTDGRSYYINREGSQIRTRFTSVENGVRQETIRFWNQDVSSEPSTAPSKYDPRGRPWFFPALGSDDVHWTDAYIFYTEKTVGVTASSSVSIGDTDDYQLVVAFDLSLQEVYNRIHELQPSPNSQVVILRRDEAVYSPGIDAGPEFLSIEDTTNELIRKAHSAWSRDSLDERSFQLSHENQRWWCGFYPLDRIRRNAWVGVMIPADDLLGDVQQRRGVILSIILASILLAALVSLALAGRKIRSHTRPLFNPDEARARIRSILELGESQRREFKSTMRVNLHTGKPGKEIEIAWLKGVAGFLNTDGGTLLIGVNDDAEIVGIEADKFESADHAQLHFKNLIAKHIGAEFSKYIDFRTLIIDDKLVGIAECQRAEEPVFLKHTKGESFFIRHGPSSDELPISQALDYIKRRS</sequence>
<name>D5EQA5_CORAD</name>
<dbReference type="KEGG" id="caa:Caka_0849"/>
<gene>
    <name evidence="3" type="ordered locus">Caka_0849</name>
</gene>
<reference evidence="3 4" key="1">
    <citation type="journal article" date="2010" name="Stand. Genomic Sci.">
        <title>Complete genome sequence of Coraliomargarita akajimensis type strain (04OKA010-24).</title>
        <authorList>
            <person name="Mavromatis K."/>
            <person name="Abt B."/>
            <person name="Brambilla E."/>
            <person name="Lapidus A."/>
            <person name="Copeland A."/>
            <person name="Deshpande S."/>
            <person name="Nolan M."/>
            <person name="Lucas S."/>
            <person name="Tice H."/>
            <person name="Cheng J.F."/>
            <person name="Han C."/>
            <person name="Detter J.C."/>
            <person name="Woyke T."/>
            <person name="Goodwin L."/>
            <person name="Pitluck S."/>
            <person name="Held B."/>
            <person name="Brettin T."/>
            <person name="Tapia R."/>
            <person name="Ivanova N."/>
            <person name="Mikhailova N."/>
            <person name="Pati A."/>
            <person name="Liolios K."/>
            <person name="Chen A."/>
            <person name="Palaniappan K."/>
            <person name="Land M."/>
            <person name="Hauser L."/>
            <person name="Chang Y.J."/>
            <person name="Jeffries C.D."/>
            <person name="Rohde M."/>
            <person name="Goker M."/>
            <person name="Bristow J."/>
            <person name="Eisen J.A."/>
            <person name="Markowitz V."/>
            <person name="Hugenholtz P."/>
            <person name="Klenk H.P."/>
            <person name="Kyrpides N.C."/>
        </authorList>
    </citation>
    <scope>NUCLEOTIDE SEQUENCE [LARGE SCALE GENOMIC DNA]</scope>
    <source>
        <strain evidence="4">DSM 45221 / IAM 15411 / JCM 23193 / KCTC 12865</strain>
    </source>
</reference>
<dbReference type="EMBL" id="CP001998">
    <property type="protein sequence ID" value="ADE53873.1"/>
    <property type="molecule type" value="Genomic_DNA"/>
</dbReference>
<keyword evidence="1" id="KW-1133">Transmembrane helix</keyword>
<feature type="transmembrane region" description="Helical" evidence="1">
    <location>
        <begin position="12"/>
        <end position="36"/>
    </location>
</feature>
<dbReference type="Gene3D" id="3.30.950.30">
    <property type="entry name" value="Schlafen, AAA domain"/>
    <property type="match status" value="1"/>
</dbReference>
<dbReference type="SUPFAM" id="SSF103190">
    <property type="entry name" value="Sensory domain-like"/>
    <property type="match status" value="1"/>
</dbReference>
<keyword evidence="1" id="KW-0812">Transmembrane</keyword>
<dbReference type="RefSeq" id="WP_013042597.1">
    <property type="nucleotide sequence ID" value="NC_014008.1"/>
</dbReference>
<proteinExistence type="predicted"/>
<dbReference type="Gene3D" id="3.30.450.20">
    <property type="entry name" value="PAS domain"/>
    <property type="match status" value="2"/>
</dbReference>
<dbReference type="InterPro" id="IPR038461">
    <property type="entry name" value="Schlafen_AlbA_2_dom_sf"/>
</dbReference>
<dbReference type="Proteomes" id="UP000000925">
    <property type="component" value="Chromosome"/>
</dbReference>
<organism evidence="3 4">
    <name type="scientific">Coraliomargarita akajimensis (strain DSM 45221 / IAM 15411 / JCM 23193 / KCTC 12865 / 04OKA010-24)</name>
    <dbReference type="NCBI Taxonomy" id="583355"/>
    <lineage>
        <taxon>Bacteria</taxon>
        <taxon>Pseudomonadati</taxon>
        <taxon>Verrucomicrobiota</taxon>
        <taxon>Opitutia</taxon>
        <taxon>Puniceicoccales</taxon>
        <taxon>Coraliomargaritaceae</taxon>
        <taxon>Coraliomargarita</taxon>
    </lineage>
</organism>
<evidence type="ECO:0000313" key="3">
    <source>
        <dbReference type="EMBL" id="ADE53873.1"/>
    </source>
</evidence>
<dbReference type="HOGENOM" id="CLU_524510_0_0_0"/>
<evidence type="ECO:0000256" key="1">
    <source>
        <dbReference type="SAM" id="Phobius"/>
    </source>
</evidence>
<evidence type="ECO:0000313" key="4">
    <source>
        <dbReference type="Proteomes" id="UP000000925"/>
    </source>
</evidence>
<keyword evidence="1" id="KW-0472">Membrane</keyword>